<dbReference type="Pfam" id="PF03992">
    <property type="entry name" value="ABM"/>
    <property type="match status" value="1"/>
</dbReference>
<dbReference type="SUPFAM" id="SSF54909">
    <property type="entry name" value="Dimeric alpha+beta barrel"/>
    <property type="match status" value="1"/>
</dbReference>
<organism evidence="3 4">
    <name type="scientific">Actinomycetospora chlora</name>
    <dbReference type="NCBI Taxonomy" id="663608"/>
    <lineage>
        <taxon>Bacteria</taxon>
        <taxon>Bacillati</taxon>
        <taxon>Actinomycetota</taxon>
        <taxon>Actinomycetes</taxon>
        <taxon>Pseudonocardiales</taxon>
        <taxon>Pseudonocardiaceae</taxon>
        <taxon>Actinomycetospora</taxon>
    </lineage>
</organism>
<accession>A0ABP9AWL7</accession>
<dbReference type="PROSITE" id="PS51725">
    <property type="entry name" value="ABM"/>
    <property type="match status" value="1"/>
</dbReference>
<proteinExistence type="predicted"/>
<dbReference type="EMBL" id="BAABHO010000014">
    <property type="protein sequence ID" value="GAA4787035.1"/>
    <property type="molecule type" value="Genomic_DNA"/>
</dbReference>
<dbReference type="Proteomes" id="UP001500928">
    <property type="component" value="Unassembled WGS sequence"/>
</dbReference>
<evidence type="ECO:0000259" key="2">
    <source>
        <dbReference type="PROSITE" id="PS51725"/>
    </source>
</evidence>
<dbReference type="Gene3D" id="3.30.70.100">
    <property type="match status" value="1"/>
</dbReference>
<feature type="region of interest" description="Disordered" evidence="1">
    <location>
        <begin position="104"/>
        <end position="136"/>
    </location>
</feature>
<comment type="caution">
    <text evidence="3">The sequence shown here is derived from an EMBL/GenBank/DDBJ whole genome shotgun (WGS) entry which is preliminary data.</text>
</comment>
<evidence type="ECO:0000313" key="4">
    <source>
        <dbReference type="Proteomes" id="UP001500928"/>
    </source>
</evidence>
<evidence type="ECO:0000313" key="3">
    <source>
        <dbReference type="EMBL" id="GAA4787035.1"/>
    </source>
</evidence>
<dbReference type="InterPro" id="IPR007138">
    <property type="entry name" value="ABM_dom"/>
</dbReference>
<sequence>MGGDDTEEQPWRIGRNATYHWSMEQNSDKDGVTFINVFEIAREDVPAFTDGWRRLAAIMAAAPGFRGAQLHEAVSGEARFQLVNIARWDSEQAWRDAAANPEMREAATRFGSDPAAPRPAQYPGLYRPTLSFTPEG</sequence>
<feature type="domain" description="ABM" evidence="2">
    <location>
        <begin position="32"/>
        <end position="125"/>
    </location>
</feature>
<evidence type="ECO:0000256" key="1">
    <source>
        <dbReference type="SAM" id="MobiDB-lite"/>
    </source>
</evidence>
<name>A0ABP9AWL7_9PSEU</name>
<reference evidence="4" key="1">
    <citation type="journal article" date="2019" name="Int. J. Syst. Evol. Microbiol.">
        <title>The Global Catalogue of Microorganisms (GCM) 10K type strain sequencing project: providing services to taxonomists for standard genome sequencing and annotation.</title>
        <authorList>
            <consortium name="The Broad Institute Genomics Platform"/>
            <consortium name="The Broad Institute Genome Sequencing Center for Infectious Disease"/>
            <person name="Wu L."/>
            <person name="Ma J."/>
        </authorList>
    </citation>
    <scope>NUCLEOTIDE SEQUENCE [LARGE SCALE GENOMIC DNA]</scope>
    <source>
        <strain evidence="4">JCM 17979</strain>
    </source>
</reference>
<protein>
    <recommendedName>
        <fullName evidence="2">ABM domain-containing protein</fullName>
    </recommendedName>
</protein>
<gene>
    <name evidence="3" type="ORF">GCM10023200_21440</name>
</gene>
<dbReference type="InterPro" id="IPR011008">
    <property type="entry name" value="Dimeric_a/b-barrel"/>
</dbReference>
<keyword evidence="4" id="KW-1185">Reference proteome</keyword>